<name>A0ABY6W5T4_9BURK</name>
<evidence type="ECO:0000313" key="4">
    <source>
        <dbReference type="EMBL" id="VVE30150.1"/>
    </source>
</evidence>
<sequence>MKTVAQILKSKSVDTVYKVRPSDSVLDALTLMAEARIGAVLVSEDDRAIVGIFTERDYARKVALMGRTSVNTPIRDVMTSAVRYVHPEQTLEECMSLMTEHRIRHLPVMKDDQLVGLLSIGDLVKAIISDQQFTIDQLETYIMGGAAALVGSTPSRPS</sequence>
<evidence type="ECO:0000256" key="1">
    <source>
        <dbReference type="ARBA" id="ARBA00023122"/>
    </source>
</evidence>
<accession>A0ABY6W5T4</accession>
<dbReference type="InterPro" id="IPR044725">
    <property type="entry name" value="CBSX3_CBS_dom"/>
</dbReference>
<evidence type="ECO:0000256" key="2">
    <source>
        <dbReference type="PROSITE-ProRule" id="PRU00703"/>
    </source>
</evidence>
<dbReference type="PANTHER" id="PTHR43080:SF2">
    <property type="entry name" value="CBS DOMAIN-CONTAINING PROTEIN"/>
    <property type="match status" value="1"/>
</dbReference>
<evidence type="ECO:0000259" key="3">
    <source>
        <dbReference type="PROSITE" id="PS51371"/>
    </source>
</evidence>
<dbReference type="PROSITE" id="PS51371">
    <property type="entry name" value="CBS"/>
    <property type="match status" value="2"/>
</dbReference>
<protein>
    <submittedName>
        <fullName evidence="4">Inosine-5-monophosphate dehydrogenase</fullName>
    </submittedName>
</protein>
<evidence type="ECO:0000313" key="5">
    <source>
        <dbReference type="Proteomes" id="UP000366065"/>
    </source>
</evidence>
<feature type="domain" description="CBS" evidence="3">
    <location>
        <begin position="9"/>
        <end position="69"/>
    </location>
</feature>
<keyword evidence="5" id="KW-1185">Reference proteome</keyword>
<dbReference type="SUPFAM" id="SSF54631">
    <property type="entry name" value="CBS-domain pair"/>
    <property type="match status" value="1"/>
</dbReference>
<proteinExistence type="predicted"/>
<dbReference type="RefSeq" id="WP_069344042.1">
    <property type="nucleotide sequence ID" value="NZ_CABPRV010000009.1"/>
</dbReference>
<comment type="caution">
    <text evidence="4">The sequence shown here is derived from an EMBL/GenBank/DDBJ whole genome shotgun (WGS) entry which is preliminary data.</text>
</comment>
<dbReference type="Gene3D" id="3.10.580.10">
    <property type="entry name" value="CBS-domain"/>
    <property type="match status" value="1"/>
</dbReference>
<dbReference type="InterPro" id="IPR051257">
    <property type="entry name" value="Diverse_CBS-Domain"/>
</dbReference>
<reference evidence="4 5" key="1">
    <citation type="submission" date="2019-08" db="EMBL/GenBank/DDBJ databases">
        <authorList>
            <person name="Peeters C."/>
        </authorList>
    </citation>
    <scope>NUCLEOTIDE SEQUENCE [LARGE SCALE GENOMIC DNA]</scope>
    <source>
        <strain evidence="4 5">LMG 20602</strain>
    </source>
</reference>
<dbReference type="SMART" id="SM00116">
    <property type="entry name" value="CBS"/>
    <property type="match status" value="2"/>
</dbReference>
<feature type="domain" description="CBS" evidence="3">
    <location>
        <begin position="78"/>
        <end position="133"/>
    </location>
</feature>
<gene>
    <name evidence="4" type="ORF">PCA20602_03608</name>
</gene>
<dbReference type="CDD" id="cd04623">
    <property type="entry name" value="CBS_pair_bac_euk"/>
    <property type="match status" value="1"/>
</dbReference>
<dbReference type="InterPro" id="IPR000644">
    <property type="entry name" value="CBS_dom"/>
</dbReference>
<organism evidence="4 5">
    <name type="scientific">Pandoraea capi</name>
    <dbReference type="NCBI Taxonomy" id="2508286"/>
    <lineage>
        <taxon>Bacteria</taxon>
        <taxon>Pseudomonadati</taxon>
        <taxon>Pseudomonadota</taxon>
        <taxon>Betaproteobacteria</taxon>
        <taxon>Burkholderiales</taxon>
        <taxon>Burkholderiaceae</taxon>
        <taxon>Pandoraea</taxon>
    </lineage>
</organism>
<dbReference type="PANTHER" id="PTHR43080">
    <property type="entry name" value="CBS DOMAIN-CONTAINING PROTEIN CBSX3, MITOCHONDRIAL"/>
    <property type="match status" value="1"/>
</dbReference>
<dbReference type="InterPro" id="IPR046342">
    <property type="entry name" value="CBS_dom_sf"/>
</dbReference>
<dbReference type="Proteomes" id="UP000366065">
    <property type="component" value="Unassembled WGS sequence"/>
</dbReference>
<dbReference type="Pfam" id="PF00571">
    <property type="entry name" value="CBS"/>
    <property type="match status" value="2"/>
</dbReference>
<keyword evidence="1 2" id="KW-0129">CBS domain</keyword>
<dbReference type="EMBL" id="CABPRV010000009">
    <property type="protein sequence ID" value="VVE30150.1"/>
    <property type="molecule type" value="Genomic_DNA"/>
</dbReference>